<evidence type="ECO:0000259" key="3">
    <source>
        <dbReference type="PROSITE" id="PS51767"/>
    </source>
</evidence>
<accession>A0A0H2RM56</accession>
<evidence type="ECO:0000313" key="4">
    <source>
        <dbReference type="EMBL" id="KLO12954.1"/>
    </source>
</evidence>
<evidence type="ECO:0000256" key="1">
    <source>
        <dbReference type="ARBA" id="ARBA00007447"/>
    </source>
</evidence>
<dbReference type="PANTHER" id="PTHR47966">
    <property type="entry name" value="BETA-SITE APP-CLEAVING ENZYME, ISOFORM A-RELATED"/>
    <property type="match status" value="1"/>
</dbReference>
<dbReference type="AlphaFoldDB" id="A0A0H2RM56"/>
<feature type="chain" id="PRO_5005201628" evidence="2">
    <location>
        <begin position="21"/>
        <end position="458"/>
    </location>
</feature>
<evidence type="ECO:0000313" key="5">
    <source>
        <dbReference type="Proteomes" id="UP000053477"/>
    </source>
</evidence>
<dbReference type="InterPro" id="IPR033121">
    <property type="entry name" value="PEPTIDASE_A1"/>
</dbReference>
<keyword evidence="4" id="KW-0378">Hydrolase</keyword>
<dbReference type="GO" id="GO:0006508">
    <property type="term" value="P:proteolysis"/>
    <property type="evidence" value="ECO:0007669"/>
    <property type="project" value="UniProtKB-KW"/>
</dbReference>
<sequence length="458" mass="47302">MSRRMSSSFVLLSLLAFAHAVSVPFTKVPAPGAQDTQVLASSSKDASDPFQFDNLNDIINSDIYVATVTIDGKDYVVQLDTGSSDLWLDTTGQSLSSLTNTGQQTGVVYGDGTQAVGPILIGPVQFGNTTVNSAFISAPGSNATTNGDKGLLGVGPPSLSAIKQQLTGSTFDGDTLLENIFQSNTSEQEFITFQLSRSLSTGTTDGGVFTIGEVNSTFSAVSSAPQLSVVSKDRWVVLMDGIIVNGQNFSGQSSFSGVAGQTAGQTLANLDTGTSLAQIPQAYVDAIYGNIPGAQFSASQGVYLLPCSANINVSFVFGGVEFPIHPIDTVAATLDSNNDVACFSGFPASSGTDSSEDLLLGDSFLRNAYSLFNFGDFISGNSATPFIQLLSTTDQGQAFSEFDSLSAQRNASLTSKTAKDGPSSSGGSSNGASLIVPQSFHVALGSLFALSIGVIALL</sequence>
<dbReference type="SUPFAM" id="SSF50630">
    <property type="entry name" value="Acid proteases"/>
    <property type="match status" value="1"/>
</dbReference>
<proteinExistence type="inferred from homology"/>
<organism evidence="4 5">
    <name type="scientific">Schizopora paradoxa</name>
    <dbReference type="NCBI Taxonomy" id="27342"/>
    <lineage>
        <taxon>Eukaryota</taxon>
        <taxon>Fungi</taxon>
        <taxon>Dikarya</taxon>
        <taxon>Basidiomycota</taxon>
        <taxon>Agaricomycotina</taxon>
        <taxon>Agaricomycetes</taxon>
        <taxon>Hymenochaetales</taxon>
        <taxon>Schizoporaceae</taxon>
        <taxon>Schizopora</taxon>
    </lineage>
</organism>
<dbReference type="Proteomes" id="UP000053477">
    <property type="component" value="Unassembled WGS sequence"/>
</dbReference>
<name>A0A0H2RM56_9AGAM</name>
<protein>
    <submittedName>
        <fullName evidence="4">Acid protease</fullName>
    </submittedName>
</protein>
<keyword evidence="2" id="KW-0732">Signal</keyword>
<reference evidence="4 5" key="1">
    <citation type="submission" date="2015-04" db="EMBL/GenBank/DDBJ databases">
        <title>Complete genome sequence of Schizopora paradoxa KUC8140, a cosmopolitan wood degrader in East Asia.</title>
        <authorList>
            <consortium name="DOE Joint Genome Institute"/>
            <person name="Min B."/>
            <person name="Park H."/>
            <person name="Jang Y."/>
            <person name="Kim J.-J."/>
            <person name="Kim K.H."/>
            <person name="Pangilinan J."/>
            <person name="Lipzen A."/>
            <person name="Riley R."/>
            <person name="Grigoriev I.V."/>
            <person name="Spatafora J.W."/>
            <person name="Choi I.-G."/>
        </authorList>
    </citation>
    <scope>NUCLEOTIDE SEQUENCE [LARGE SCALE GENOMIC DNA]</scope>
    <source>
        <strain evidence="4 5">KUC8140</strain>
    </source>
</reference>
<dbReference type="STRING" id="27342.A0A0H2RM56"/>
<dbReference type="PANTHER" id="PTHR47966:SF57">
    <property type="entry name" value="PEPTIDASE A1 DOMAIN-CONTAINING PROTEIN"/>
    <property type="match status" value="1"/>
</dbReference>
<dbReference type="EMBL" id="KQ085968">
    <property type="protein sequence ID" value="KLO12954.1"/>
    <property type="molecule type" value="Genomic_DNA"/>
</dbReference>
<gene>
    <name evidence="4" type="ORF">SCHPADRAFT_904685</name>
</gene>
<dbReference type="GO" id="GO:0004190">
    <property type="term" value="F:aspartic-type endopeptidase activity"/>
    <property type="evidence" value="ECO:0007669"/>
    <property type="project" value="InterPro"/>
</dbReference>
<dbReference type="PROSITE" id="PS51767">
    <property type="entry name" value="PEPTIDASE_A1"/>
    <property type="match status" value="1"/>
</dbReference>
<dbReference type="InterPro" id="IPR021109">
    <property type="entry name" value="Peptidase_aspartic_dom_sf"/>
</dbReference>
<keyword evidence="5" id="KW-1185">Reference proteome</keyword>
<keyword evidence="4" id="KW-0645">Protease</keyword>
<dbReference type="CDD" id="cd05471">
    <property type="entry name" value="pepsin_like"/>
    <property type="match status" value="1"/>
</dbReference>
<dbReference type="Pfam" id="PF00026">
    <property type="entry name" value="Asp"/>
    <property type="match status" value="1"/>
</dbReference>
<evidence type="ECO:0000256" key="2">
    <source>
        <dbReference type="SAM" id="SignalP"/>
    </source>
</evidence>
<dbReference type="InParanoid" id="A0A0H2RM56"/>
<dbReference type="InterPro" id="IPR001461">
    <property type="entry name" value="Aspartic_peptidase_A1"/>
</dbReference>
<dbReference type="InterPro" id="IPR034164">
    <property type="entry name" value="Pepsin-like_dom"/>
</dbReference>
<comment type="similarity">
    <text evidence="1">Belongs to the peptidase A1 family.</text>
</comment>
<feature type="domain" description="Peptidase A1" evidence="3">
    <location>
        <begin position="64"/>
        <end position="382"/>
    </location>
</feature>
<dbReference type="Gene3D" id="2.40.70.10">
    <property type="entry name" value="Acid Proteases"/>
    <property type="match status" value="2"/>
</dbReference>
<dbReference type="PRINTS" id="PR00792">
    <property type="entry name" value="PEPSIN"/>
</dbReference>
<dbReference type="OrthoDB" id="771136at2759"/>
<feature type="signal peptide" evidence="2">
    <location>
        <begin position="1"/>
        <end position="20"/>
    </location>
</feature>